<dbReference type="Proteomes" id="UP000243975">
    <property type="component" value="Unassembled WGS sequence"/>
</dbReference>
<protein>
    <submittedName>
        <fullName evidence="1">Uncharacterized protein</fullName>
    </submittedName>
</protein>
<dbReference type="AlphaFoldDB" id="A0A103XR48"/>
<organism evidence="1 2">
    <name type="scientific">Cynara cardunculus var. scolymus</name>
    <name type="common">Globe artichoke</name>
    <name type="synonym">Cynara scolymus</name>
    <dbReference type="NCBI Taxonomy" id="59895"/>
    <lineage>
        <taxon>Eukaryota</taxon>
        <taxon>Viridiplantae</taxon>
        <taxon>Streptophyta</taxon>
        <taxon>Embryophyta</taxon>
        <taxon>Tracheophyta</taxon>
        <taxon>Spermatophyta</taxon>
        <taxon>Magnoliopsida</taxon>
        <taxon>eudicotyledons</taxon>
        <taxon>Gunneridae</taxon>
        <taxon>Pentapetalae</taxon>
        <taxon>asterids</taxon>
        <taxon>campanulids</taxon>
        <taxon>Asterales</taxon>
        <taxon>Asteraceae</taxon>
        <taxon>Carduoideae</taxon>
        <taxon>Cardueae</taxon>
        <taxon>Carduinae</taxon>
        <taxon>Cynara</taxon>
    </lineage>
</organism>
<dbReference type="Gramene" id="KVH95361">
    <property type="protein sequence ID" value="KVH95361"/>
    <property type="gene ID" value="Ccrd_002593"/>
</dbReference>
<dbReference type="EMBL" id="LEKV01004392">
    <property type="protein sequence ID" value="KVH95361.1"/>
    <property type="molecule type" value="Genomic_DNA"/>
</dbReference>
<reference evidence="1 2" key="1">
    <citation type="journal article" date="2016" name="Sci. Rep.">
        <title>The genome sequence of the outbreeding globe artichoke constructed de novo incorporating a phase-aware low-pass sequencing strategy of F1 progeny.</title>
        <authorList>
            <person name="Scaglione D."/>
            <person name="Reyes-Chin-Wo S."/>
            <person name="Acquadro A."/>
            <person name="Froenicke L."/>
            <person name="Portis E."/>
            <person name="Beitel C."/>
            <person name="Tirone M."/>
            <person name="Mauro R."/>
            <person name="Lo Monaco A."/>
            <person name="Mauromicale G."/>
            <person name="Faccioli P."/>
            <person name="Cattivelli L."/>
            <person name="Rieseberg L."/>
            <person name="Michelmore R."/>
            <person name="Lanteri S."/>
        </authorList>
    </citation>
    <scope>NUCLEOTIDE SEQUENCE [LARGE SCALE GENOMIC DNA]</scope>
    <source>
        <strain evidence="1">2C</strain>
    </source>
</reference>
<gene>
    <name evidence="1" type="ORF">Ccrd_002593</name>
</gene>
<accession>A0A103XR48</accession>
<keyword evidence="2" id="KW-1185">Reference proteome</keyword>
<evidence type="ECO:0000313" key="1">
    <source>
        <dbReference type="EMBL" id="KVH95361.1"/>
    </source>
</evidence>
<sequence>MEVDTPFEGWEFSYIPVIITSWTPSPWMKLRYLPPGRSRPLPYEGNGATKGQIDPGTENTCVALITAPLAKYRVIRLVRLKLSVK</sequence>
<name>A0A103XR48_CYNCS</name>
<comment type="caution">
    <text evidence="1">The sequence shown here is derived from an EMBL/GenBank/DDBJ whole genome shotgun (WGS) entry which is preliminary data.</text>
</comment>
<proteinExistence type="predicted"/>
<evidence type="ECO:0000313" key="2">
    <source>
        <dbReference type="Proteomes" id="UP000243975"/>
    </source>
</evidence>